<reference evidence="2" key="2">
    <citation type="submission" date="2020-09" db="EMBL/GenBank/DDBJ databases">
        <authorList>
            <person name="Sun Q."/>
            <person name="Zhou Y."/>
        </authorList>
    </citation>
    <scope>NUCLEOTIDE SEQUENCE</scope>
    <source>
        <strain evidence="2">CGMCC 1.15454</strain>
    </source>
</reference>
<proteinExistence type="predicted"/>
<accession>A0A9W5X5Y0</accession>
<dbReference type="AlphaFoldDB" id="A0A9W5X5Y0"/>
<dbReference type="InterPro" id="IPR028190">
    <property type="entry name" value="Ntox21"/>
</dbReference>
<evidence type="ECO:0000313" key="2">
    <source>
        <dbReference type="EMBL" id="GGB43053.1"/>
    </source>
</evidence>
<organism evidence="2 3">
    <name type="scientific">Lentibacillus populi</name>
    <dbReference type="NCBI Taxonomy" id="1827502"/>
    <lineage>
        <taxon>Bacteria</taxon>
        <taxon>Bacillati</taxon>
        <taxon>Bacillota</taxon>
        <taxon>Bacilli</taxon>
        <taxon>Bacillales</taxon>
        <taxon>Bacillaceae</taxon>
        <taxon>Lentibacillus</taxon>
    </lineage>
</organism>
<sequence length="83" mass="8880">MIRATPAVAKAAAKDLGYSATKYISHGQKVFKRGKKGKGPKYITVDKDGHNGGVWKGASTVKKLGSKKTRSGTYDAELKRIGD</sequence>
<feature type="domain" description="Novel toxin 21" evidence="1">
    <location>
        <begin position="11"/>
        <end position="83"/>
    </location>
</feature>
<evidence type="ECO:0000313" key="3">
    <source>
        <dbReference type="Proteomes" id="UP000621492"/>
    </source>
</evidence>
<name>A0A9W5X5Y0_9BACI</name>
<gene>
    <name evidence="2" type="ORF">GCM10011409_20810</name>
</gene>
<dbReference type="Proteomes" id="UP000621492">
    <property type="component" value="Unassembled WGS sequence"/>
</dbReference>
<comment type="caution">
    <text evidence="2">The sequence shown here is derived from an EMBL/GenBank/DDBJ whole genome shotgun (WGS) entry which is preliminary data.</text>
</comment>
<keyword evidence="3" id="KW-1185">Reference proteome</keyword>
<dbReference type="InterPro" id="IPR038181">
    <property type="entry name" value="Ntox21_sf"/>
</dbReference>
<dbReference type="CDD" id="cd20685">
    <property type="entry name" value="CdiA-CT_Ecl_RNase-like"/>
    <property type="match status" value="1"/>
</dbReference>
<protein>
    <recommendedName>
        <fullName evidence="1">Novel toxin 21 domain-containing protein</fullName>
    </recommendedName>
</protein>
<reference evidence="2" key="1">
    <citation type="journal article" date="2014" name="Int. J. Syst. Evol. Microbiol.">
        <title>Complete genome sequence of Corynebacterium casei LMG S-19264T (=DSM 44701T), isolated from a smear-ripened cheese.</title>
        <authorList>
            <consortium name="US DOE Joint Genome Institute (JGI-PGF)"/>
            <person name="Walter F."/>
            <person name="Albersmeier A."/>
            <person name="Kalinowski J."/>
            <person name="Ruckert C."/>
        </authorList>
    </citation>
    <scope>NUCLEOTIDE SEQUENCE</scope>
    <source>
        <strain evidence="2">CGMCC 1.15454</strain>
    </source>
</reference>
<dbReference type="Gene3D" id="3.10.380.20">
    <property type="entry name" value="Novel toxin 21 (CdiA), C-terminal domain"/>
    <property type="match status" value="1"/>
</dbReference>
<evidence type="ECO:0000259" key="1">
    <source>
        <dbReference type="Pfam" id="PF15526"/>
    </source>
</evidence>
<dbReference type="EMBL" id="BMJD01000014">
    <property type="protein sequence ID" value="GGB43053.1"/>
    <property type="molecule type" value="Genomic_DNA"/>
</dbReference>
<dbReference type="Pfam" id="PF15526">
    <property type="entry name" value="Ntox21"/>
    <property type="match status" value="1"/>
</dbReference>